<organism evidence="1 2">
    <name type="scientific">Mucor circinelloides f. circinelloides (strain 1006PhL)</name>
    <name type="common">Mucormycosis agent</name>
    <name type="synonym">Calyptromyces circinelloides</name>
    <dbReference type="NCBI Taxonomy" id="1220926"/>
    <lineage>
        <taxon>Eukaryota</taxon>
        <taxon>Fungi</taxon>
        <taxon>Fungi incertae sedis</taxon>
        <taxon>Mucoromycota</taxon>
        <taxon>Mucoromycotina</taxon>
        <taxon>Mucoromycetes</taxon>
        <taxon>Mucorales</taxon>
        <taxon>Mucorineae</taxon>
        <taxon>Mucoraceae</taxon>
        <taxon>Mucor</taxon>
    </lineage>
</organism>
<evidence type="ECO:0000313" key="1">
    <source>
        <dbReference type="EMBL" id="EPB86093.1"/>
    </source>
</evidence>
<sequence length="73" mass="7977">MDSHSMAHVKATIIIKFAYYDPMPINSNLSMPSSSLMIDHDQGVTETETVNAAKSCAVCGSRLHMTSEFLKGE</sequence>
<dbReference type="InParanoid" id="S2JTK4"/>
<protein>
    <submittedName>
        <fullName evidence="1">Uncharacterized protein</fullName>
    </submittedName>
</protein>
<dbReference type="Proteomes" id="UP000014254">
    <property type="component" value="Unassembled WGS sequence"/>
</dbReference>
<keyword evidence="2" id="KW-1185">Reference proteome</keyword>
<dbReference type="AlphaFoldDB" id="S2JTK4"/>
<dbReference type="OMA" id="IKFAYYD"/>
<dbReference type="OrthoDB" id="2265867at2759"/>
<gene>
    <name evidence="1" type="ORF">HMPREF1544_07081</name>
</gene>
<name>S2JTK4_MUCC1</name>
<dbReference type="EMBL" id="KE123996">
    <property type="protein sequence ID" value="EPB86093.1"/>
    <property type="molecule type" value="Genomic_DNA"/>
</dbReference>
<accession>S2JTK4</accession>
<reference evidence="2" key="1">
    <citation type="submission" date="2013-05" db="EMBL/GenBank/DDBJ databases">
        <title>The Genome sequence of Mucor circinelloides f. circinelloides 1006PhL.</title>
        <authorList>
            <consortium name="The Broad Institute Genomics Platform"/>
            <person name="Cuomo C."/>
            <person name="Earl A."/>
            <person name="Findley K."/>
            <person name="Lee S.C."/>
            <person name="Walker B."/>
            <person name="Young S."/>
            <person name="Zeng Q."/>
            <person name="Gargeya S."/>
            <person name="Fitzgerald M."/>
            <person name="Haas B."/>
            <person name="Abouelleil A."/>
            <person name="Allen A.W."/>
            <person name="Alvarado L."/>
            <person name="Arachchi H.M."/>
            <person name="Berlin A.M."/>
            <person name="Chapman S.B."/>
            <person name="Gainer-Dewar J."/>
            <person name="Goldberg J."/>
            <person name="Griggs A."/>
            <person name="Gujja S."/>
            <person name="Hansen M."/>
            <person name="Howarth C."/>
            <person name="Imamovic A."/>
            <person name="Ireland A."/>
            <person name="Larimer J."/>
            <person name="McCowan C."/>
            <person name="Murphy C."/>
            <person name="Pearson M."/>
            <person name="Poon T.W."/>
            <person name="Priest M."/>
            <person name="Roberts A."/>
            <person name="Saif S."/>
            <person name="Shea T."/>
            <person name="Sisk P."/>
            <person name="Sykes S."/>
            <person name="Wortman J."/>
            <person name="Nusbaum C."/>
            <person name="Birren B."/>
        </authorList>
    </citation>
    <scope>NUCLEOTIDE SEQUENCE [LARGE SCALE GENOMIC DNA]</scope>
    <source>
        <strain evidence="2">1006PhL</strain>
    </source>
</reference>
<proteinExistence type="predicted"/>
<evidence type="ECO:0000313" key="2">
    <source>
        <dbReference type="Proteomes" id="UP000014254"/>
    </source>
</evidence>
<dbReference type="VEuPathDB" id="FungiDB:HMPREF1544_07081"/>